<dbReference type="EMBL" id="ML995816">
    <property type="protein sequence ID" value="KAF2772196.1"/>
    <property type="molecule type" value="Genomic_DNA"/>
</dbReference>
<feature type="domain" description="BD-FAE-like" evidence="2">
    <location>
        <begin position="51"/>
        <end position="160"/>
    </location>
</feature>
<name>A0A6G1LH63_9PEZI</name>
<dbReference type="InterPro" id="IPR049492">
    <property type="entry name" value="BD-FAE-like_dom"/>
</dbReference>
<dbReference type="SUPFAM" id="SSF53474">
    <property type="entry name" value="alpha/beta-Hydrolases"/>
    <property type="match status" value="1"/>
</dbReference>
<dbReference type="Gene3D" id="3.40.50.1820">
    <property type="entry name" value="alpha/beta hydrolase"/>
    <property type="match status" value="1"/>
</dbReference>
<keyword evidence="4" id="KW-1185">Reference proteome</keyword>
<evidence type="ECO:0000256" key="1">
    <source>
        <dbReference type="ARBA" id="ARBA00022801"/>
    </source>
</evidence>
<dbReference type="Proteomes" id="UP000799436">
    <property type="component" value="Unassembled WGS sequence"/>
</dbReference>
<accession>A0A6G1LH63</accession>
<proteinExistence type="predicted"/>
<dbReference type="PANTHER" id="PTHR48081">
    <property type="entry name" value="AB HYDROLASE SUPERFAMILY PROTEIN C4A8.06C"/>
    <property type="match status" value="1"/>
</dbReference>
<dbReference type="AlphaFoldDB" id="A0A6G1LH63"/>
<gene>
    <name evidence="3" type="ORF">EJ03DRAFT_215278</name>
</gene>
<dbReference type="InterPro" id="IPR050300">
    <property type="entry name" value="GDXG_lipolytic_enzyme"/>
</dbReference>
<evidence type="ECO:0000259" key="2">
    <source>
        <dbReference type="Pfam" id="PF20434"/>
    </source>
</evidence>
<sequence>MDQLPSFGTGIQETAAPTVQLYTPLLLRNADHIRATKKETFAYGPHERHQLDVYYAANPSIKHGRRPVLIFIYGGGFIHGAKTLPTADGLCHANIATFFANNYGYTVVVPDYRLVSHGGRFPSGGEELALATEWILKNGVGGDGAGEALDLYMVGNSAGGVNVLTLLLHESCEATRKKLLSGTGTRLRGAIALAPPLHFHDHGPHRKGMLEAYFPDHRANCPFGLLQASKASAPFDWVKAGVRLLLLDAELDPVDEIRKPKDAFVTEWLSLGDNASRSALAVDTVVGMNHVSPFVSLGTGIEREEVWGHQVAAFMENIRRIEVR</sequence>
<dbReference type="InterPro" id="IPR029058">
    <property type="entry name" value="AB_hydrolase_fold"/>
</dbReference>
<evidence type="ECO:0000313" key="4">
    <source>
        <dbReference type="Proteomes" id="UP000799436"/>
    </source>
</evidence>
<protein>
    <submittedName>
        <fullName evidence="3">Alpha/beta-hydrolase</fullName>
    </submittedName>
</protein>
<evidence type="ECO:0000313" key="3">
    <source>
        <dbReference type="EMBL" id="KAF2772196.1"/>
    </source>
</evidence>
<organism evidence="3 4">
    <name type="scientific">Teratosphaeria nubilosa</name>
    <dbReference type="NCBI Taxonomy" id="161662"/>
    <lineage>
        <taxon>Eukaryota</taxon>
        <taxon>Fungi</taxon>
        <taxon>Dikarya</taxon>
        <taxon>Ascomycota</taxon>
        <taxon>Pezizomycotina</taxon>
        <taxon>Dothideomycetes</taxon>
        <taxon>Dothideomycetidae</taxon>
        <taxon>Mycosphaerellales</taxon>
        <taxon>Teratosphaeriaceae</taxon>
        <taxon>Teratosphaeria</taxon>
    </lineage>
</organism>
<keyword evidence="1 3" id="KW-0378">Hydrolase</keyword>
<dbReference type="Pfam" id="PF20434">
    <property type="entry name" value="BD-FAE"/>
    <property type="match status" value="1"/>
</dbReference>
<dbReference type="GO" id="GO:0016787">
    <property type="term" value="F:hydrolase activity"/>
    <property type="evidence" value="ECO:0007669"/>
    <property type="project" value="UniProtKB-KW"/>
</dbReference>
<reference evidence="3" key="1">
    <citation type="journal article" date="2020" name="Stud. Mycol.">
        <title>101 Dothideomycetes genomes: a test case for predicting lifestyles and emergence of pathogens.</title>
        <authorList>
            <person name="Haridas S."/>
            <person name="Albert R."/>
            <person name="Binder M."/>
            <person name="Bloem J."/>
            <person name="Labutti K."/>
            <person name="Salamov A."/>
            <person name="Andreopoulos B."/>
            <person name="Baker S."/>
            <person name="Barry K."/>
            <person name="Bills G."/>
            <person name="Bluhm B."/>
            <person name="Cannon C."/>
            <person name="Castanera R."/>
            <person name="Culley D."/>
            <person name="Daum C."/>
            <person name="Ezra D."/>
            <person name="Gonzalez J."/>
            <person name="Henrissat B."/>
            <person name="Kuo A."/>
            <person name="Liang C."/>
            <person name="Lipzen A."/>
            <person name="Lutzoni F."/>
            <person name="Magnuson J."/>
            <person name="Mondo S."/>
            <person name="Nolan M."/>
            <person name="Ohm R."/>
            <person name="Pangilinan J."/>
            <person name="Park H.-J."/>
            <person name="Ramirez L."/>
            <person name="Alfaro M."/>
            <person name="Sun H."/>
            <person name="Tritt A."/>
            <person name="Yoshinaga Y."/>
            <person name="Zwiers L.-H."/>
            <person name="Turgeon B."/>
            <person name="Goodwin S."/>
            <person name="Spatafora J."/>
            <person name="Crous P."/>
            <person name="Grigoriev I."/>
        </authorList>
    </citation>
    <scope>NUCLEOTIDE SEQUENCE</scope>
    <source>
        <strain evidence="3">CBS 116005</strain>
    </source>
</reference>
<dbReference type="OrthoDB" id="433474at2759"/>